<dbReference type="Gene3D" id="1.10.600.10">
    <property type="entry name" value="Farnesyl Diphosphate Synthase"/>
    <property type="match status" value="1"/>
</dbReference>
<dbReference type="RefSeq" id="WP_263227477.1">
    <property type="nucleotide sequence ID" value="NZ_CP106793.1"/>
</dbReference>
<sequence length="370" mass="40799">MSSSTTEVGRSVIPAQQGSTPRFYYPSPMPEVSHVPTDVAAQVQAWKEAFDFFPEESGPAAQQSRGTVLAWCLGRFSTQETSKAVLHGIGCMIEWALIIDDEVLDHADAPSRRSEIIRLVGQITHVLESPGYRVTENDNPYVAAVHDVMEQLRAECTPTQVARLSTGLRCLLTSGVHKLHLDEPTEDEYLAMRIHDIGSSVYAAWIGMCGPAPIPDEEWNAPAVQALIMCTTLLVAVENDVASFHKEKAEGQTSPNFVGVLQAACGLSFDQAVAAAIETRDRLMLLFLRLRERLTPSAEPPLQYLIERLGHFIVSNTEANLCAPRYNPSPAQRMALEDVVKTPACWAPSLSTMDTSPLPYPSISWWWDHC</sequence>
<proteinExistence type="predicted"/>
<dbReference type="InterPro" id="IPR008949">
    <property type="entry name" value="Isoprenoid_synthase_dom_sf"/>
</dbReference>
<dbReference type="Proteomes" id="UP001061298">
    <property type="component" value="Chromosome"/>
</dbReference>
<protein>
    <submittedName>
        <fullName evidence="1">Terpene synthase family protein</fullName>
    </submittedName>
</protein>
<gene>
    <name evidence="1" type="ORF">N8I84_01260</name>
</gene>
<dbReference type="EMBL" id="CP106793">
    <property type="protein sequence ID" value="UXY17541.1"/>
    <property type="molecule type" value="Genomic_DNA"/>
</dbReference>
<reference evidence="1" key="1">
    <citation type="submission" date="2022-10" db="EMBL/GenBank/DDBJ databases">
        <authorList>
            <person name="Mo P."/>
        </authorList>
    </citation>
    <scope>NUCLEOTIDE SEQUENCE</scope>
    <source>
        <strain evidence="1">HUAS 13-4</strain>
    </source>
</reference>
<keyword evidence="2" id="KW-1185">Reference proteome</keyword>
<organism evidence="1 2">
    <name type="scientific">Streptomyces cynarae</name>
    <dbReference type="NCBI Taxonomy" id="2981134"/>
    <lineage>
        <taxon>Bacteria</taxon>
        <taxon>Bacillati</taxon>
        <taxon>Actinomycetota</taxon>
        <taxon>Actinomycetes</taxon>
        <taxon>Kitasatosporales</taxon>
        <taxon>Streptomycetaceae</taxon>
        <taxon>Streptomyces</taxon>
    </lineage>
</organism>
<accession>A0ABY6DWX1</accession>
<dbReference type="Pfam" id="PF19086">
    <property type="entry name" value="Terpene_syn_C_2"/>
    <property type="match status" value="1"/>
</dbReference>
<name>A0ABY6DWX1_9ACTN</name>
<dbReference type="SUPFAM" id="SSF48576">
    <property type="entry name" value="Terpenoid synthases"/>
    <property type="match status" value="1"/>
</dbReference>
<evidence type="ECO:0000313" key="1">
    <source>
        <dbReference type="EMBL" id="UXY17541.1"/>
    </source>
</evidence>
<evidence type="ECO:0000313" key="2">
    <source>
        <dbReference type="Proteomes" id="UP001061298"/>
    </source>
</evidence>